<feature type="region of interest" description="Disordered" evidence="1">
    <location>
        <begin position="996"/>
        <end position="1020"/>
    </location>
</feature>
<dbReference type="Proteomes" id="UP000799441">
    <property type="component" value="Unassembled WGS sequence"/>
</dbReference>
<gene>
    <name evidence="3" type="ORF">K431DRAFT_281124</name>
</gene>
<dbReference type="GO" id="GO:0000723">
    <property type="term" value="P:telomere maintenance"/>
    <property type="evidence" value="ECO:0007669"/>
    <property type="project" value="InterPro"/>
</dbReference>
<feature type="region of interest" description="Disordered" evidence="1">
    <location>
        <begin position="854"/>
        <end position="919"/>
    </location>
</feature>
<dbReference type="SUPFAM" id="SSF50249">
    <property type="entry name" value="Nucleic acid-binding proteins"/>
    <property type="match status" value="1"/>
</dbReference>
<comment type="caution">
    <text evidence="3">The sequence shown here is derived from an EMBL/GenBank/DDBJ whole genome shotgun (WGS) entry which is preliminary data.</text>
</comment>
<organism evidence="3 4">
    <name type="scientific">Polychaeton citri CBS 116435</name>
    <dbReference type="NCBI Taxonomy" id="1314669"/>
    <lineage>
        <taxon>Eukaryota</taxon>
        <taxon>Fungi</taxon>
        <taxon>Dikarya</taxon>
        <taxon>Ascomycota</taxon>
        <taxon>Pezizomycotina</taxon>
        <taxon>Dothideomycetes</taxon>
        <taxon>Dothideomycetidae</taxon>
        <taxon>Capnodiales</taxon>
        <taxon>Capnodiaceae</taxon>
        <taxon>Polychaeton</taxon>
    </lineage>
</organism>
<feature type="compositionally biased region" description="Polar residues" evidence="1">
    <location>
        <begin position="1001"/>
        <end position="1010"/>
    </location>
</feature>
<dbReference type="EMBL" id="MU003768">
    <property type="protein sequence ID" value="KAF2725156.1"/>
    <property type="molecule type" value="Genomic_DNA"/>
</dbReference>
<feature type="region of interest" description="Disordered" evidence="1">
    <location>
        <begin position="373"/>
        <end position="401"/>
    </location>
</feature>
<dbReference type="OrthoDB" id="5363079at2759"/>
<feature type="compositionally biased region" description="Polar residues" evidence="1">
    <location>
        <begin position="527"/>
        <end position="538"/>
    </location>
</feature>
<evidence type="ECO:0000256" key="1">
    <source>
        <dbReference type="SAM" id="MobiDB-lite"/>
    </source>
</evidence>
<evidence type="ECO:0000313" key="4">
    <source>
        <dbReference type="Proteomes" id="UP000799441"/>
    </source>
</evidence>
<feature type="domain" description="Telomeric single stranded DNA binding POT1/Cdc13" evidence="2">
    <location>
        <begin position="1268"/>
        <end position="1425"/>
    </location>
</feature>
<dbReference type="GO" id="GO:0003677">
    <property type="term" value="F:DNA binding"/>
    <property type="evidence" value="ECO:0007669"/>
    <property type="project" value="InterPro"/>
</dbReference>
<feature type="region of interest" description="Disordered" evidence="1">
    <location>
        <begin position="1053"/>
        <end position="1092"/>
    </location>
</feature>
<feature type="compositionally biased region" description="Acidic residues" evidence="1">
    <location>
        <begin position="189"/>
        <end position="201"/>
    </location>
</feature>
<feature type="compositionally biased region" description="Acidic residues" evidence="1">
    <location>
        <begin position="651"/>
        <end position="662"/>
    </location>
</feature>
<proteinExistence type="predicted"/>
<dbReference type="GO" id="GO:0000781">
    <property type="term" value="C:chromosome, telomeric region"/>
    <property type="evidence" value="ECO:0007669"/>
    <property type="project" value="InterPro"/>
</dbReference>
<feature type="compositionally biased region" description="Polar residues" evidence="1">
    <location>
        <begin position="1053"/>
        <end position="1069"/>
    </location>
</feature>
<feature type="region of interest" description="Disordered" evidence="1">
    <location>
        <begin position="184"/>
        <end position="204"/>
    </location>
</feature>
<dbReference type="CDD" id="cd04497">
    <property type="entry name" value="hPOT1_OB1_like"/>
    <property type="match status" value="1"/>
</dbReference>
<feature type="compositionally biased region" description="Polar residues" evidence="1">
    <location>
        <begin position="1159"/>
        <end position="1169"/>
    </location>
</feature>
<feature type="region of interest" description="Disordered" evidence="1">
    <location>
        <begin position="1122"/>
        <end position="1181"/>
    </location>
</feature>
<dbReference type="SMART" id="SM00976">
    <property type="entry name" value="Telo_bind"/>
    <property type="match status" value="1"/>
</dbReference>
<feature type="region of interest" description="Disordered" evidence="1">
    <location>
        <begin position="502"/>
        <end position="584"/>
    </location>
</feature>
<feature type="compositionally biased region" description="Polar residues" evidence="1">
    <location>
        <begin position="907"/>
        <end position="919"/>
    </location>
</feature>
<feature type="region of interest" description="Disordered" evidence="1">
    <location>
        <begin position="648"/>
        <end position="667"/>
    </location>
</feature>
<feature type="compositionally biased region" description="Polar residues" evidence="1">
    <location>
        <begin position="552"/>
        <end position="571"/>
    </location>
</feature>
<feature type="region of interest" description="Disordered" evidence="1">
    <location>
        <begin position="225"/>
        <end position="265"/>
    </location>
</feature>
<feature type="region of interest" description="Disordered" evidence="1">
    <location>
        <begin position="1381"/>
        <end position="1411"/>
    </location>
</feature>
<feature type="region of interest" description="Disordered" evidence="1">
    <location>
        <begin position="330"/>
        <end position="357"/>
    </location>
</feature>
<feature type="compositionally biased region" description="Low complexity" evidence="1">
    <location>
        <begin position="879"/>
        <end position="894"/>
    </location>
</feature>
<feature type="compositionally biased region" description="Polar residues" evidence="1">
    <location>
        <begin position="862"/>
        <end position="876"/>
    </location>
</feature>
<dbReference type="Gene3D" id="2.40.50.140">
    <property type="entry name" value="Nucleic acid-binding proteins"/>
    <property type="match status" value="1"/>
</dbReference>
<dbReference type="InterPro" id="IPR012340">
    <property type="entry name" value="NA-bd_OB-fold"/>
</dbReference>
<feature type="compositionally biased region" description="Basic and acidic residues" evidence="1">
    <location>
        <begin position="240"/>
        <end position="250"/>
    </location>
</feature>
<evidence type="ECO:0000259" key="2">
    <source>
        <dbReference type="SMART" id="SM00976"/>
    </source>
</evidence>
<evidence type="ECO:0000313" key="3">
    <source>
        <dbReference type="EMBL" id="KAF2725156.1"/>
    </source>
</evidence>
<reference evidence="3" key="1">
    <citation type="journal article" date="2020" name="Stud. Mycol.">
        <title>101 Dothideomycetes genomes: a test case for predicting lifestyles and emergence of pathogens.</title>
        <authorList>
            <person name="Haridas S."/>
            <person name="Albert R."/>
            <person name="Binder M."/>
            <person name="Bloem J."/>
            <person name="Labutti K."/>
            <person name="Salamov A."/>
            <person name="Andreopoulos B."/>
            <person name="Baker S."/>
            <person name="Barry K."/>
            <person name="Bills G."/>
            <person name="Bluhm B."/>
            <person name="Cannon C."/>
            <person name="Castanera R."/>
            <person name="Culley D."/>
            <person name="Daum C."/>
            <person name="Ezra D."/>
            <person name="Gonzalez J."/>
            <person name="Henrissat B."/>
            <person name="Kuo A."/>
            <person name="Liang C."/>
            <person name="Lipzen A."/>
            <person name="Lutzoni F."/>
            <person name="Magnuson J."/>
            <person name="Mondo S."/>
            <person name="Nolan M."/>
            <person name="Ohm R."/>
            <person name="Pangilinan J."/>
            <person name="Park H.-J."/>
            <person name="Ramirez L."/>
            <person name="Alfaro M."/>
            <person name="Sun H."/>
            <person name="Tritt A."/>
            <person name="Yoshinaga Y."/>
            <person name="Zwiers L.-H."/>
            <person name="Turgeon B."/>
            <person name="Goodwin S."/>
            <person name="Spatafora J."/>
            <person name="Crous P."/>
            <person name="Grigoriev I."/>
        </authorList>
    </citation>
    <scope>NUCLEOTIDE SEQUENCE</scope>
    <source>
        <strain evidence="3">CBS 116435</strain>
    </source>
</reference>
<sequence>MKRVPIQSLDISSAPSRDSSIRAVITLSWPYSISTRQCALLLADPDFRLRNRRGQVRTRFSGRAAEAIAQSRLGIGDEVVLELDGASWVEDGSTVKTPGRSVGAELAFEKRLRLRVARNGGEVDIEVDAPPSPQRSPGRDVLLGTPISKPLPALHSALRSSLGPPAEGPVYSSPAFARRIRTADRDSPELELDPFADDDFETSPRKRQRVSFGYVRNWRLAGYSPSPIKSTASDEDLANEEAHEDKDGTERITTSIGPNDRPVVHATEPSLAALPSASPYSERSMRQDLVNLTETTPTKPSRAAASNYNIEDATLYQSFSVPAELQILEQAQQRQGSPRSRAEAEMPPPPLPRLRMPSPQFLEGAVMIEDETERPKTPKLQPVSGASLPLPSPFPTETSQQPMFPEPVSFGHDQAYDTQNHAGDAELVPTHLEGEPSLISPAGIEAQHTSPDDVVLVSAPSITNLGVVSQSMNGDSQDEFDQGTVDTKENDYESTMAFIEPDDEPACEEPPYLTTKPLSEESDSVEPATTTEGVTVSATEELETRSPYDQPVVSSQSLPKNLSTETTTNPALQDGPLDGIKRRGERINKQTFRTLFGYTTAPDVELLEGELLPEKAANPWMTEEEKEALATMVIDKEMPFRQSSPIAQAVEDSEPASEDEDGSMSSTLVPQIRSVSDGQEILHEPQQEDAAGDELPSMEQESVLNQPQLSFESGNHEFIEELMDEILVQGEGTKDMTDVQDASRDPATDVLDLVSSSDDGAEAAPVQVAEAQQELLPMDNPMEGVETTSVSQNIDHADTQVEYNTSQTMEMLGGIVEQAHDIPSGQRSLVEEQIPDTTVFVKDGAQSNPVMLFSSPPHSPDHQTTAVGEPTVTSDPVGSAVGSSLVRSPSSPRSTMVVEAPDGNEVATPSSSTARQTQEPKYAQHLLHQTGSAVSNNVDTPLTTLAAENSRQASQEGDSILSNLAEETYLAEAAQRFVVDSNNLSRFTQDVEDVVEAPASAQPNQETDLSLSKGKRMSHDYSQVLDESTASQQVGGAQVPDESLLQRQQNVTLQPSTPTKDQTSPTDTAAIQRGVVERDNNVSGEEDTNVSDMTSSIYQQETSGFSAPTDLEAQVPVVERKSNDPLWSPIHSQSQDDTLHASKAQTSVEHSHPILPLTPQHTQQQSSTRSVEKMSEQEDGLAPISSMEAKTPSRYSLRSRLSNIPDVISAWFTPKRTGISRESTDHKNIEIQSSPESPSRLVAKHETRSSGYSTAKAYFTPLSNLEDYMNVPNQAFGGNKIDVLALVTDSTKLPSRAKAGPRDFFTIFRITDASLPSANSMRVEVFRPWRAVLPAAEAGDVVLLRAFTVMSRKRQPYLLSTDESAWCVWRFENGSSLARDDGKPVWARKSNGNPPDVAKEEVKGPPVEFGDEERERAMRLHMWWKGEQSLPDEA</sequence>
<dbReference type="InterPro" id="IPR011564">
    <property type="entry name" value="Telomer_end-bd_POT1/Cdc13"/>
</dbReference>
<name>A0A9P4QHU6_9PEZI</name>
<accession>A0A9P4QHU6</accession>
<keyword evidence="4" id="KW-1185">Reference proteome</keyword>
<protein>
    <recommendedName>
        <fullName evidence="2">Telomeric single stranded DNA binding POT1/Cdc13 domain-containing protein</fullName>
    </recommendedName>
</protein>